<protein>
    <recommendedName>
        <fullName evidence="3">F-box domain-containing protein</fullName>
    </recommendedName>
</protein>
<dbReference type="EMBL" id="SEOQ01000053">
    <property type="protein sequence ID" value="TFY71394.1"/>
    <property type="molecule type" value="Genomic_DNA"/>
</dbReference>
<dbReference type="Proteomes" id="UP000298327">
    <property type="component" value="Unassembled WGS sequence"/>
</dbReference>
<reference evidence="1 2" key="1">
    <citation type="submission" date="2019-02" db="EMBL/GenBank/DDBJ databases">
        <title>Genome sequencing of the rare red list fungi Dentipellis fragilis.</title>
        <authorList>
            <person name="Buettner E."/>
            <person name="Kellner H."/>
        </authorList>
    </citation>
    <scope>NUCLEOTIDE SEQUENCE [LARGE SCALE GENOMIC DNA]</scope>
    <source>
        <strain evidence="1 2">DSM 105465</strain>
    </source>
</reference>
<gene>
    <name evidence="1" type="ORF">EVG20_g1607</name>
</gene>
<organism evidence="1 2">
    <name type="scientific">Dentipellis fragilis</name>
    <dbReference type="NCBI Taxonomy" id="205917"/>
    <lineage>
        <taxon>Eukaryota</taxon>
        <taxon>Fungi</taxon>
        <taxon>Dikarya</taxon>
        <taxon>Basidiomycota</taxon>
        <taxon>Agaricomycotina</taxon>
        <taxon>Agaricomycetes</taxon>
        <taxon>Russulales</taxon>
        <taxon>Hericiaceae</taxon>
        <taxon>Dentipellis</taxon>
    </lineage>
</organism>
<dbReference type="InterPro" id="IPR032675">
    <property type="entry name" value="LRR_dom_sf"/>
</dbReference>
<accession>A0A4Y9ZAB0</accession>
<comment type="caution">
    <text evidence="1">The sequence shown here is derived from an EMBL/GenBank/DDBJ whole genome shotgun (WGS) entry which is preliminary data.</text>
</comment>
<dbReference type="OrthoDB" id="2780918at2759"/>
<dbReference type="SUPFAM" id="SSF52047">
    <property type="entry name" value="RNI-like"/>
    <property type="match status" value="1"/>
</dbReference>
<evidence type="ECO:0000313" key="2">
    <source>
        <dbReference type="Proteomes" id="UP000298327"/>
    </source>
</evidence>
<dbReference type="AlphaFoldDB" id="A0A4Y9ZAB0"/>
<keyword evidence="2" id="KW-1185">Reference proteome</keyword>
<name>A0A4Y9ZAB0_9AGAM</name>
<evidence type="ECO:0008006" key="3">
    <source>
        <dbReference type="Google" id="ProtNLM"/>
    </source>
</evidence>
<evidence type="ECO:0000313" key="1">
    <source>
        <dbReference type="EMBL" id="TFY71394.1"/>
    </source>
</evidence>
<dbReference type="Gene3D" id="3.80.10.10">
    <property type="entry name" value="Ribonuclease Inhibitor"/>
    <property type="match status" value="1"/>
</dbReference>
<sequence length="519" mass="58987">MSIIPGLNEDCAMVVFKYMETSSLLSMALTSRAAIHPVRLRLVHDSHLPTGARASSFLTFILNHSLESALHVLRFDVHTLDQADSWPTLLADVLQRATNLSRLEVDLNSTSVWPVHSRIFRGACEQRFFNALINLTPALTHLHLSLCHPDDLMALQGIQGLKYIWLSMSFDSMEPEMRASNMASVKRIIVDNADTLEDISLLLPSSKGSHTRFDRTCPHVTRFAFFAVSIDSTNLSQVFPNVQPLEQSYEMRTPEDLGTQSPVWPGLRTLVTKDVVLPHPILARGEYPLLRCLVIGVIRFLYSPAWFQGLLQTIRRFCIHELSLRDVIVPPELLDEPSQFNSDTVKTFLSQILGSAPHLRKLDLGLRPEYQEARVDNVTRVVPDSASHAHALRNLESLSLSTRRHSRGVLSRRSLEEFARAWLTVCPVLVHIRISLRGQEFRWTRRWETDAENHLRSVVTPQYRINSSSGRKDDENPVFADSDLDWKSAVWSSTFYDPLKKDARWVGFDGDTEFVDFSL</sequence>
<proteinExistence type="predicted"/>